<comment type="function">
    <text evidence="4 5">Required for flagellar hook formation. May act as a scaffolding protein.</text>
</comment>
<dbReference type="AlphaFoldDB" id="A0A2A7URN6"/>
<dbReference type="Proteomes" id="UP000220246">
    <property type="component" value="Unassembled WGS sequence"/>
</dbReference>
<evidence type="ECO:0000256" key="3">
    <source>
        <dbReference type="ARBA" id="ARBA00022795"/>
    </source>
</evidence>
<keyword evidence="8" id="KW-0966">Cell projection</keyword>
<evidence type="ECO:0000256" key="6">
    <source>
        <dbReference type="SAM" id="MobiDB-lite"/>
    </source>
</evidence>
<evidence type="ECO:0000256" key="4">
    <source>
        <dbReference type="ARBA" id="ARBA00024746"/>
    </source>
</evidence>
<keyword evidence="8" id="KW-0282">Flagellum</keyword>
<proteinExistence type="inferred from homology"/>
<evidence type="ECO:0000256" key="1">
    <source>
        <dbReference type="ARBA" id="ARBA00010577"/>
    </source>
</evidence>
<dbReference type="GeneID" id="80799793"/>
<dbReference type="Gene3D" id="2.60.40.4070">
    <property type="match status" value="1"/>
</dbReference>
<gene>
    <name evidence="8" type="ORF">CRM82_04220</name>
</gene>
<dbReference type="OrthoDB" id="9785233at2"/>
<dbReference type="InterPro" id="IPR025965">
    <property type="entry name" value="FlgD/Vpr_Ig-like"/>
</dbReference>
<dbReference type="GO" id="GO:0044781">
    <property type="term" value="P:bacterial-type flagellum organization"/>
    <property type="evidence" value="ECO:0007669"/>
    <property type="project" value="UniProtKB-UniRule"/>
</dbReference>
<keyword evidence="3 5" id="KW-1005">Bacterial flagellum biogenesis</keyword>
<evidence type="ECO:0000256" key="2">
    <source>
        <dbReference type="ARBA" id="ARBA00016013"/>
    </source>
</evidence>
<comment type="caution">
    <text evidence="8">The sequence shown here is derived from an EMBL/GenBank/DDBJ whole genome shotgun (WGS) entry which is preliminary data.</text>
</comment>
<keyword evidence="8" id="KW-0969">Cilium</keyword>
<dbReference type="STRING" id="1219032.GCA_001515545_04101"/>
<keyword evidence="9" id="KW-1185">Reference proteome</keyword>
<evidence type="ECO:0000313" key="8">
    <source>
        <dbReference type="EMBL" id="PEH87930.1"/>
    </source>
</evidence>
<dbReference type="Pfam" id="PF13860">
    <property type="entry name" value="FlgD_ig"/>
    <property type="match status" value="1"/>
</dbReference>
<protein>
    <recommendedName>
        <fullName evidence="2 5">Basal-body rod modification protein FlgD</fullName>
    </recommendedName>
</protein>
<feature type="compositionally biased region" description="Low complexity" evidence="6">
    <location>
        <begin position="1"/>
        <end position="19"/>
    </location>
</feature>
<dbReference type="Gene3D" id="2.30.30.910">
    <property type="match status" value="1"/>
</dbReference>
<dbReference type="EMBL" id="PDEA01000001">
    <property type="protein sequence ID" value="PEH87930.1"/>
    <property type="molecule type" value="Genomic_DNA"/>
</dbReference>
<name>A0A2A7URN6_COMTR</name>
<accession>A0A2A7URN6</accession>
<reference evidence="9" key="1">
    <citation type="submission" date="2017-09" db="EMBL/GenBank/DDBJ databases">
        <title>FDA dAtabase for Regulatory Grade micrObial Sequences (FDA-ARGOS): Supporting development and validation of Infectious Disease Dx tests.</title>
        <authorList>
            <person name="Minogue T."/>
            <person name="Wolcott M."/>
            <person name="Wasieloski L."/>
            <person name="Aguilar W."/>
            <person name="Moore D."/>
            <person name="Tallon L."/>
            <person name="Sadzewicz L."/>
            <person name="Ott S."/>
            <person name="Zhao X."/>
            <person name="Nagaraj S."/>
            <person name="Vavikolanu K."/>
            <person name="Aluvathingal J."/>
            <person name="Nadendla S."/>
            <person name="Sichtig H."/>
        </authorList>
    </citation>
    <scope>NUCLEOTIDE SEQUENCE [LARGE SCALE GENOMIC DNA]</scope>
    <source>
        <strain evidence="9">FDAARGOS_394</strain>
    </source>
</reference>
<evidence type="ECO:0000313" key="9">
    <source>
        <dbReference type="Proteomes" id="UP000220246"/>
    </source>
</evidence>
<dbReference type="InterPro" id="IPR005648">
    <property type="entry name" value="FlgD"/>
</dbReference>
<comment type="similarity">
    <text evidence="1 5">Belongs to the FlgD family.</text>
</comment>
<organism evidence="8 9">
    <name type="scientific">Comamonas terrigena</name>
    <dbReference type="NCBI Taxonomy" id="32013"/>
    <lineage>
        <taxon>Bacteria</taxon>
        <taxon>Pseudomonadati</taxon>
        <taxon>Pseudomonadota</taxon>
        <taxon>Betaproteobacteria</taxon>
        <taxon>Burkholderiales</taxon>
        <taxon>Comamonadaceae</taxon>
        <taxon>Comamonas</taxon>
    </lineage>
</organism>
<dbReference type="RefSeq" id="WP_083520663.1">
    <property type="nucleotide sequence ID" value="NZ_DALZQJ010000047.1"/>
</dbReference>
<sequence>MSLINSASGTGTNAGSSSSDAISQALGGTELGQMFTKLLVAQVQYQDPLEPTDSSTFVTQLTQLSQTESLQSLTSQLKTQSSILDSLQTMQLGSQVGSTVMVATNSVQLDDSTVNAVVNLPATADLTLQLTAPDGKVTTVSLGSNAVGDANFTIDPAALGLPAGKYGIVVKDASGTSYPVEVAGTLQAVRLTSSGSVALQVQGLGDVLPSSVTRFVGQKA</sequence>
<feature type="region of interest" description="Disordered" evidence="6">
    <location>
        <begin position="1"/>
        <end position="21"/>
    </location>
</feature>
<feature type="domain" description="FlgD/Vpr Ig-like" evidence="7">
    <location>
        <begin position="105"/>
        <end position="174"/>
    </location>
</feature>
<dbReference type="Pfam" id="PF03963">
    <property type="entry name" value="FlgD"/>
    <property type="match status" value="1"/>
</dbReference>
<evidence type="ECO:0000259" key="7">
    <source>
        <dbReference type="Pfam" id="PF13860"/>
    </source>
</evidence>
<evidence type="ECO:0000256" key="5">
    <source>
        <dbReference type="RuleBase" id="RU362076"/>
    </source>
</evidence>